<protein>
    <submittedName>
        <fullName evidence="1">Uncharacterized protein</fullName>
    </submittedName>
</protein>
<proteinExistence type="predicted"/>
<evidence type="ECO:0000313" key="2">
    <source>
        <dbReference type="Proteomes" id="UP001208570"/>
    </source>
</evidence>
<organism evidence="1 2">
    <name type="scientific">Paralvinella palmiformis</name>
    <dbReference type="NCBI Taxonomy" id="53620"/>
    <lineage>
        <taxon>Eukaryota</taxon>
        <taxon>Metazoa</taxon>
        <taxon>Spiralia</taxon>
        <taxon>Lophotrochozoa</taxon>
        <taxon>Annelida</taxon>
        <taxon>Polychaeta</taxon>
        <taxon>Sedentaria</taxon>
        <taxon>Canalipalpata</taxon>
        <taxon>Terebellida</taxon>
        <taxon>Terebelliformia</taxon>
        <taxon>Alvinellidae</taxon>
        <taxon>Paralvinella</taxon>
    </lineage>
</organism>
<evidence type="ECO:0000313" key="1">
    <source>
        <dbReference type="EMBL" id="KAK2150335.1"/>
    </source>
</evidence>
<name>A0AAD9JDI4_9ANNE</name>
<reference evidence="1" key="1">
    <citation type="journal article" date="2023" name="Mol. Biol. Evol.">
        <title>Third-Generation Sequencing Reveals the Adaptive Role of the Epigenome in Three Deep-Sea Polychaetes.</title>
        <authorList>
            <person name="Perez M."/>
            <person name="Aroh O."/>
            <person name="Sun Y."/>
            <person name="Lan Y."/>
            <person name="Juniper S.K."/>
            <person name="Young C.R."/>
            <person name="Angers B."/>
            <person name="Qian P.Y."/>
        </authorList>
    </citation>
    <scope>NUCLEOTIDE SEQUENCE</scope>
    <source>
        <strain evidence="1">P08H-3</strain>
    </source>
</reference>
<accession>A0AAD9JDI4</accession>
<comment type="caution">
    <text evidence="1">The sequence shown here is derived from an EMBL/GenBank/DDBJ whole genome shotgun (WGS) entry which is preliminary data.</text>
</comment>
<sequence>MRSNYGRPTTKLTDVMREKNDNMTNCHQKTKFRQSSIGFHGNLNTNKLNVVYSIGLLPKALGDCTHFLDMMDQVESCNNNFTSYKTLVLLGNLNNDNKEAVCNQFQITSYCLEKVIRDCQVTDAIHVDHAKNILHDHREGFGQLCDESPEFYQRYERYAACYSGHSAETSDCLQTFTSTVEDWHRTQLEDEYNYEEDYGNPSICKSIETMYTCVQSALVDCGREAASVYVELCQFQVPQDLEEHCMDTKPYWSEETGAASGLLLCRDRIMLLSAAGLLIRHIIGG</sequence>
<dbReference type="Proteomes" id="UP001208570">
    <property type="component" value="Unassembled WGS sequence"/>
</dbReference>
<gene>
    <name evidence="1" type="ORF">LSH36_411g02023</name>
</gene>
<keyword evidence="2" id="KW-1185">Reference proteome</keyword>
<dbReference type="EMBL" id="JAODUP010000411">
    <property type="protein sequence ID" value="KAK2150335.1"/>
    <property type="molecule type" value="Genomic_DNA"/>
</dbReference>
<dbReference type="AlphaFoldDB" id="A0AAD9JDI4"/>